<dbReference type="Gene3D" id="3.10.20.90">
    <property type="entry name" value="Phosphatidylinositol 3-kinase Catalytic Subunit, Chain A, domain 1"/>
    <property type="match status" value="1"/>
</dbReference>
<feature type="domain" description="CAP-Gly" evidence="5">
    <location>
        <begin position="188"/>
        <end position="230"/>
    </location>
</feature>
<dbReference type="Pfam" id="PF01302">
    <property type="entry name" value="CAP_GLY"/>
    <property type="match status" value="1"/>
</dbReference>
<evidence type="ECO:0000256" key="2">
    <source>
        <dbReference type="ARBA" id="ARBA00022490"/>
    </source>
</evidence>
<evidence type="ECO:0000313" key="7">
    <source>
        <dbReference type="Proteomes" id="UP000620104"/>
    </source>
</evidence>
<dbReference type="GO" id="GO:0031122">
    <property type="term" value="P:cytoplasmic microtubule organization"/>
    <property type="evidence" value="ECO:0007669"/>
    <property type="project" value="TreeGrafter"/>
</dbReference>
<dbReference type="InterPro" id="IPR000626">
    <property type="entry name" value="Ubiquitin-like_dom"/>
</dbReference>
<reference evidence="6" key="1">
    <citation type="submission" date="2020-07" db="EMBL/GenBank/DDBJ databases">
        <title>Draft Genome Sequence of a Deep-Sea Yeast, Naganishia (Cryptococcus) liquefaciens strain N6.</title>
        <authorList>
            <person name="Han Y.W."/>
            <person name="Kajitani R."/>
            <person name="Morimoto H."/>
            <person name="Parhat M."/>
            <person name="Tsubouchi H."/>
            <person name="Bakenova O."/>
            <person name="Ogata M."/>
            <person name="Argunhan B."/>
            <person name="Aoki R."/>
            <person name="Kajiwara S."/>
            <person name="Itoh T."/>
            <person name="Iwasaki H."/>
        </authorList>
    </citation>
    <scope>NUCLEOTIDE SEQUENCE</scope>
    <source>
        <strain evidence="6">N6</strain>
    </source>
</reference>
<dbReference type="InterPro" id="IPR029071">
    <property type="entry name" value="Ubiquitin-like_domsf"/>
</dbReference>
<dbReference type="SMART" id="SM01052">
    <property type="entry name" value="CAP_GLY"/>
    <property type="match status" value="1"/>
</dbReference>
<dbReference type="PANTHER" id="PTHR18916">
    <property type="entry name" value="DYNACTIN 1-RELATED MICROTUBULE-BINDING"/>
    <property type="match status" value="1"/>
</dbReference>
<dbReference type="AlphaFoldDB" id="A0A8H3YCY9"/>
<dbReference type="SUPFAM" id="SSF54236">
    <property type="entry name" value="Ubiquitin-like"/>
    <property type="match status" value="1"/>
</dbReference>
<dbReference type="GO" id="GO:0005938">
    <property type="term" value="C:cell cortex"/>
    <property type="evidence" value="ECO:0007669"/>
    <property type="project" value="TreeGrafter"/>
</dbReference>
<dbReference type="GO" id="GO:0051010">
    <property type="term" value="F:microtubule plus-end binding"/>
    <property type="evidence" value="ECO:0007669"/>
    <property type="project" value="TreeGrafter"/>
</dbReference>
<dbReference type="Proteomes" id="UP000620104">
    <property type="component" value="Unassembled WGS sequence"/>
</dbReference>
<comment type="similarity">
    <text evidence="4">Belongs to the TBCB family.</text>
</comment>
<proteinExistence type="inferred from homology"/>
<dbReference type="GO" id="GO:0035371">
    <property type="term" value="C:microtubule plus-end"/>
    <property type="evidence" value="ECO:0007669"/>
    <property type="project" value="TreeGrafter"/>
</dbReference>
<evidence type="ECO:0000256" key="1">
    <source>
        <dbReference type="ARBA" id="ARBA00004496"/>
    </source>
</evidence>
<accession>A0A8H3YCY9</accession>
<gene>
    <name evidence="6" type="ORF">NliqN6_1237</name>
</gene>
<organism evidence="6 7">
    <name type="scientific">Naganishia liquefaciens</name>
    <dbReference type="NCBI Taxonomy" id="104408"/>
    <lineage>
        <taxon>Eukaryota</taxon>
        <taxon>Fungi</taxon>
        <taxon>Dikarya</taxon>
        <taxon>Basidiomycota</taxon>
        <taxon>Agaricomycotina</taxon>
        <taxon>Tremellomycetes</taxon>
        <taxon>Filobasidiales</taxon>
        <taxon>Filobasidiaceae</taxon>
        <taxon>Naganishia</taxon>
    </lineage>
</organism>
<keyword evidence="7" id="KW-1185">Reference proteome</keyword>
<dbReference type="InterPro" id="IPR000938">
    <property type="entry name" value="CAP-Gly_domain"/>
</dbReference>
<dbReference type="GO" id="GO:0005634">
    <property type="term" value="C:nucleus"/>
    <property type="evidence" value="ECO:0007669"/>
    <property type="project" value="TreeGrafter"/>
</dbReference>
<comment type="subcellular location">
    <subcellularLocation>
        <location evidence="1">Cytoplasm</location>
    </subcellularLocation>
</comment>
<comment type="caution">
    <text evidence="6">The sequence shown here is derived from an EMBL/GenBank/DDBJ whole genome shotgun (WGS) entry which is preliminary data.</text>
</comment>
<dbReference type="OrthoDB" id="5295208at2759"/>
<sequence length="254" mass="28026">MPPISLFIRSPATLSERRFDTETALVAIRAKLETVTGIPAGEQVWNVYRDVEAAEQGQGGRKIGQEETLQDAGVQEWECIQVTSVNPQANLEGEFTDVSRVDKYEISNEEYEKRHDTVLQDLKARGLGRFAPASSAPPPPTHRALPDQTVGKRCIVLHPGATASTAEPIGDEPRGTIEFVGKTLFGKGKGKVDEGDWIGVRLDEPVGKNDGSVEGERYFESKPNHGVFVRPERIVIGDWPEIDEFADMDDEDEI</sequence>
<name>A0A8H3YCY9_9TREE</name>
<keyword evidence="3" id="KW-0143">Chaperone</keyword>
<dbReference type="Pfam" id="PF14560">
    <property type="entry name" value="Ubiquitin_2"/>
    <property type="match status" value="1"/>
</dbReference>
<keyword evidence="2" id="KW-0963">Cytoplasm</keyword>
<dbReference type="PROSITE" id="PS00845">
    <property type="entry name" value="CAP_GLY_1"/>
    <property type="match status" value="1"/>
</dbReference>
<dbReference type="PROSITE" id="PS50245">
    <property type="entry name" value="CAP_GLY_2"/>
    <property type="match status" value="1"/>
</dbReference>
<evidence type="ECO:0000256" key="3">
    <source>
        <dbReference type="ARBA" id="ARBA00023186"/>
    </source>
</evidence>
<dbReference type="Gene3D" id="2.30.30.190">
    <property type="entry name" value="CAP Gly-rich-like domain"/>
    <property type="match status" value="1"/>
</dbReference>
<dbReference type="SUPFAM" id="SSF74924">
    <property type="entry name" value="Cap-Gly domain"/>
    <property type="match status" value="1"/>
</dbReference>
<evidence type="ECO:0000313" key="6">
    <source>
        <dbReference type="EMBL" id="GHJ84835.1"/>
    </source>
</evidence>
<evidence type="ECO:0000256" key="4">
    <source>
        <dbReference type="ARBA" id="ARBA00025779"/>
    </source>
</evidence>
<evidence type="ECO:0000259" key="5">
    <source>
        <dbReference type="PROSITE" id="PS50245"/>
    </source>
</evidence>
<dbReference type="PANTHER" id="PTHR18916:SF85">
    <property type="entry name" value="TUBULIN-FOLDING COFACTOR B"/>
    <property type="match status" value="1"/>
</dbReference>
<dbReference type="InterPro" id="IPR036859">
    <property type="entry name" value="CAP-Gly_dom_sf"/>
</dbReference>
<protein>
    <recommendedName>
        <fullName evidence="5">CAP-Gly domain-containing protein</fullName>
    </recommendedName>
</protein>
<dbReference type="EMBL" id="BLZA01000009">
    <property type="protein sequence ID" value="GHJ84835.1"/>
    <property type="molecule type" value="Genomic_DNA"/>
</dbReference>